<name>A0A2H9T134_9BACT</name>
<accession>A0A2H9T134</accession>
<proteinExistence type="predicted"/>
<protein>
    <recommendedName>
        <fullName evidence="4">PAS domain-containing protein</fullName>
    </recommendedName>
</protein>
<dbReference type="AlphaFoldDB" id="A0A2H9T134"/>
<reference evidence="3" key="1">
    <citation type="submission" date="2017-09" db="EMBL/GenBank/DDBJ databases">
        <title>Depth-based differentiation of microbial function through sediment-hosted aquifers and enrichment of novel symbionts in the deep terrestrial subsurface.</title>
        <authorList>
            <person name="Probst A.J."/>
            <person name="Ladd B."/>
            <person name="Jarett J.K."/>
            <person name="Geller-Mcgrath D.E."/>
            <person name="Sieber C.M.K."/>
            <person name="Emerson J.B."/>
            <person name="Anantharaman K."/>
            <person name="Thomas B.C."/>
            <person name="Malmstrom R."/>
            <person name="Stieglmeier M."/>
            <person name="Klingl A."/>
            <person name="Woyke T."/>
            <person name="Ryan C.M."/>
            <person name="Banfield J.F."/>
        </authorList>
    </citation>
    <scope>NUCLEOTIDE SEQUENCE [LARGE SCALE GENOMIC DNA]</scope>
</reference>
<evidence type="ECO:0008006" key="4">
    <source>
        <dbReference type="Google" id="ProtNLM"/>
    </source>
</evidence>
<sequence length="271" mass="31378">MNNNLRRVSGGYFFSLTKLKEGIAASEENFRKSGRALAKALRRMTYKLDLFRSSFAGLLKQIGERDKRIAELEKEVEGLKGLVTYKKIEISGIRRNLRDSLYKILFSLFEGEKGTEIAAGDGIVILDEKGVVEYYSEEVLRIVGLKGARPADYKGKLYWSIFAFSDGDRKVFEYLMGHPYLRDGKITVGVTRKKKIHTYMQLYTIPEGFLVIISKRLTGFGTTIRGKIEKDVKEERDRKEKEWREKHQKEFEESKKRADEALQRLQKERGN</sequence>
<feature type="region of interest" description="Disordered" evidence="1">
    <location>
        <begin position="234"/>
        <end position="271"/>
    </location>
</feature>
<gene>
    <name evidence="2" type="ORF">COU98_01960</name>
</gene>
<evidence type="ECO:0000313" key="3">
    <source>
        <dbReference type="Proteomes" id="UP000236946"/>
    </source>
</evidence>
<evidence type="ECO:0000313" key="2">
    <source>
        <dbReference type="EMBL" id="PJE69456.1"/>
    </source>
</evidence>
<dbReference type="EMBL" id="PFEN01000036">
    <property type="protein sequence ID" value="PJE69456.1"/>
    <property type="molecule type" value="Genomic_DNA"/>
</dbReference>
<comment type="caution">
    <text evidence="2">The sequence shown here is derived from an EMBL/GenBank/DDBJ whole genome shotgun (WGS) entry which is preliminary data.</text>
</comment>
<dbReference type="Proteomes" id="UP000236946">
    <property type="component" value="Unassembled WGS sequence"/>
</dbReference>
<organism evidence="2 3">
    <name type="scientific">Candidatus Staskawiczbacteria bacterium CG10_big_fil_rev_8_21_14_0_10_38_10</name>
    <dbReference type="NCBI Taxonomy" id="1974891"/>
    <lineage>
        <taxon>Bacteria</taxon>
        <taxon>Candidatus Staskawicziibacteriota</taxon>
    </lineage>
</organism>
<evidence type="ECO:0000256" key="1">
    <source>
        <dbReference type="SAM" id="MobiDB-lite"/>
    </source>
</evidence>